<proteinExistence type="predicted"/>
<name>A0AAN6RKZ0_9PLEO</name>
<organism evidence="2 3">
    <name type="scientific">Pseudopithomyces chartarum</name>
    <dbReference type="NCBI Taxonomy" id="1892770"/>
    <lineage>
        <taxon>Eukaryota</taxon>
        <taxon>Fungi</taxon>
        <taxon>Dikarya</taxon>
        <taxon>Ascomycota</taxon>
        <taxon>Pezizomycotina</taxon>
        <taxon>Dothideomycetes</taxon>
        <taxon>Pleosporomycetidae</taxon>
        <taxon>Pleosporales</taxon>
        <taxon>Massarineae</taxon>
        <taxon>Didymosphaeriaceae</taxon>
        <taxon>Pseudopithomyces</taxon>
    </lineage>
</organism>
<keyword evidence="3" id="KW-1185">Reference proteome</keyword>
<dbReference type="AlphaFoldDB" id="A0AAN6RKZ0"/>
<sequence>MTFAWTALTIRCLSPGPGPGRGPGPFGAPSAGWQQHQQQPRDASSAQRFHGGPAAKPACETQRSPGADRSDRGPRKPMAAQRSGSNGLQPACQPLPHPSIPARRSFSPLWLCLPFPSSHPVTYLPIPSSQHHLSANALRTLRTLRRGLPQLPSRLAAQQEITASPPVGITWPKLTMHLKPSKWRSSFGAVYRHT</sequence>
<feature type="region of interest" description="Disordered" evidence="1">
    <location>
        <begin position="14"/>
        <end position="99"/>
    </location>
</feature>
<evidence type="ECO:0000256" key="1">
    <source>
        <dbReference type="SAM" id="MobiDB-lite"/>
    </source>
</evidence>
<comment type="caution">
    <text evidence="2">The sequence shown here is derived from an EMBL/GenBank/DDBJ whole genome shotgun (WGS) entry which is preliminary data.</text>
</comment>
<reference evidence="2 3" key="1">
    <citation type="submission" date="2021-02" db="EMBL/GenBank/DDBJ databases">
        <title>Genome assembly of Pseudopithomyces chartarum.</title>
        <authorList>
            <person name="Jauregui R."/>
            <person name="Singh J."/>
            <person name="Voisey C."/>
        </authorList>
    </citation>
    <scope>NUCLEOTIDE SEQUENCE [LARGE SCALE GENOMIC DNA]</scope>
    <source>
        <strain evidence="2 3">AGR01</strain>
    </source>
</reference>
<dbReference type="EMBL" id="WVTA01000002">
    <property type="protein sequence ID" value="KAK3215572.1"/>
    <property type="molecule type" value="Genomic_DNA"/>
</dbReference>
<accession>A0AAN6RKZ0</accession>
<protein>
    <submittedName>
        <fullName evidence="2">Uncharacterized protein</fullName>
    </submittedName>
</protein>
<evidence type="ECO:0000313" key="2">
    <source>
        <dbReference type="EMBL" id="KAK3215572.1"/>
    </source>
</evidence>
<dbReference type="Proteomes" id="UP001280581">
    <property type="component" value="Unassembled WGS sequence"/>
</dbReference>
<feature type="compositionally biased region" description="Polar residues" evidence="1">
    <location>
        <begin position="33"/>
        <end position="47"/>
    </location>
</feature>
<evidence type="ECO:0000313" key="3">
    <source>
        <dbReference type="Proteomes" id="UP001280581"/>
    </source>
</evidence>
<gene>
    <name evidence="2" type="ORF">GRF29_8g477179</name>
</gene>